<reference evidence="1" key="1">
    <citation type="submission" date="2019-08" db="EMBL/GenBank/DDBJ databases">
        <authorList>
            <person name="Kucharzyk K."/>
            <person name="Murdoch R.W."/>
            <person name="Higgins S."/>
            <person name="Loffler F."/>
        </authorList>
    </citation>
    <scope>NUCLEOTIDE SEQUENCE</scope>
</reference>
<name>A0A645FCK5_9ZZZZ</name>
<organism evidence="1">
    <name type="scientific">bioreactor metagenome</name>
    <dbReference type="NCBI Taxonomy" id="1076179"/>
    <lineage>
        <taxon>unclassified sequences</taxon>
        <taxon>metagenomes</taxon>
        <taxon>ecological metagenomes</taxon>
    </lineage>
</organism>
<evidence type="ECO:0000313" key="1">
    <source>
        <dbReference type="EMBL" id="MPN12061.1"/>
    </source>
</evidence>
<proteinExistence type="predicted"/>
<comment type="caution">
    <text evidence="1">The sequence shown here is derived from an EMBL/GenBank/DDBJ whole genome shotgun (WGS) entry which is preliminary data.</text>
</comment>
<accession>A0A645FCK5</accession>
<dbReference type="EMBL" id="VSSQ01058335">
    <property type="protein sequence ID" value="MPN12061.1"/>
    <property type="molecule type" value="Genomic_DNA"/>
</dbReference>
<dbReference type="AlphaFoldDB" id="A0A645FCK5"/>
<gene>
    <name evidence="1" type="ORF">SDC9_159371</name>
</gene>
<sequence>MANTMSSPSSVADSSICPPSGENSMALSSRLSTACCSKRVSPCSWIPSPTCRRQAMWRSSRACRRRSRQVCSNSLAVRRRRPSGDCNCSTRASSSMRSMMACRRRDCSVMLSAKRWRSAAGGSPSRISAAPMTAVSGLFISCARFCT</sequence>
<protein>
    <submittedName>
        <fullName evidence="1">Uncharacterized protein</fullName>
    </submittedName>
</protein>